<feature type="compositionally biased region" description="Polar residues" evidence="1">
    <location>
        <begin position="52"/>
        <end position="63"/>
    </location>
</feature>
<feature type="region of interest" description="Disordered" evidence="1">
    <location>
        <begin position="43"/>
        <end position="98"/>
    </location>
</feature>
<dbReference type="PATRIC" id="fig|1308866.3.peg.2738"/>
<evidence type="ECO:0000256" key="1">
    <source>
        <dbReference type="SAM" id="MobiDB-lite"/>
    </source>
</evidence>
<sequence length="98" mass="11794">MGYIMPVENYQYHQYQNRVNTQEHDPMPIERLYPIQFSMQYNRQKTEERQQRQYSPDHGNQTIGKKRTDNRAQYKPNHQREAVYAEVTGKGGQFQAEV</sequence>
<dbReference type="OrthoDB" id="2706316at2"/>
<feature type="compositionally biased region" description="Basic and acidic residues" evidence="1">
    <location>
        <begin position="66"/>
        <end position="83"/>
    </location>
</feature>
<keyword evidence="3" id="KW-1185">Reference proteome</keyword>
<proteinExistence type="predicted"/>
<organism evidence="2 3">
    <name type="scientific">Gracilibacillus halophilus YIM-C55.5</name>
    <dbReference type="NCBI Taxonomy" id="1308866"/>
    <lineage>
        <taxon>Bacteria</taxon>
        <taxon>Bacillati</taxon>
        <taxon>Bacillota</taxon>
        <taxon>Bacilli</taxon>
        <taxon>Bacillales</taxon>
        <taxon>Bacillaceae</taxon>
        <taxon>Gracilibacillus</taxon>
    </lineage>
</organism>
<evidence type="ECO:0000313" key="2">
    <source>
        <dbReference type="EMBL" id="ENH95914.1"/>
    </source>
</evidence>
<dbReference type="eggNOG" id="ENOG50307Z8">
    <property type="taxonomic scope" value="Bacteria"/>
</dbReference>
<comment type="caution">
    <text evidence="2">The sequence shown here is derived from an EMBL/GenBank/DDBJ whole genome shotgun (WGS) entry which is preliminary data.</text>
</comment>
<name>N4W9H8_9BACI</name>
<reference evidence="2 3" key="1">
    <citation type="submission" date="2013-03" db="EMBL/GenBank/DDBJ databases">
        <title>Draft genome sequence of Gracibacillus halophilus YIM-C55.5, a moderately halophilic and thermophilic organism from the Xiaochaidamu salt lake.</title>
        <authorList>
            <person name="Sugumar T."/>
            <person name="Polireddy D.R."/>
            <person name="Antony A."/>
            <person name="Madhava Y.R."/>
            <person name="Sivakumar N."/>
        </authorList>
    </citation>
    <scope>NUCLEOTIDE SEQUENCE [LARGE SCALE GENOMIC DNA]</scope>
    <source>
        <strain evidence="2 3">YIM-C55.5</strain>
    </source>
</reference>
<accession>N4W9H8</accession>
<gene>
    <name evidence="2" type="ORF">J416_13559</name>
</gene>
<evidence type="ECO:0000313" key="3">
    <source>
        <dbReference type="Proteomes" id="UP000012283"/>
    </source>
</evidence>
<dbReference type="EMBL" id="APML01000069">
    <property type="protein sequence ID" value="ENH95914.1"/>
    <property type="molecule type" value="Genomic_DNA"/>
</dbReference>
<dbReference type="RefSeq" id="WP_003473274.1">
    <property type="nucleotide sequence ID" value="NZ_APML01000069.1"/>
</dbReference>
<dbReference type="Proteomes" id="UP000012283">
    <property type="component" value="Unassembled WGS sequence"/>
</dbReference>
<dbReference type="AlphaFoldDB" id="N4W9H8"/>
<protein>
    <submittedName>
        <fullName evidence="2">Uncharacterized protein</fullName>
    </submittedName>
</protein>